<name>A0A2D2LXG0_FAUOS</name>
<reference evidence="2" key="1">
    <citation type="submission" date="2017-10" db="EMBL/GenBank/DDBJ databases">
        <title>Complete genome sequence of Moraxella osloensis NP7 isolated from human skin.</title>
        <authorList>
            <person name="Lee K."/>
            <person name="Lim J.Y."/>
            <person name="Hwang I."/>
        </authorList>
    </citation>
    <scope>NUCLEOTIDE SEQUENCE [LARGE SCALE GENOMIC DNA]</scope>
    <source>
        <strain evidence="2">NP7</strain>
        <plasmid evidence="2">pnp7-1</plasmid>
    </source>
</reference>
<keyword evidence="1" id="KW-0614">Plasmid</keyword>
<proteinExistence type="predicted"/>
<accession>A0A2D2LXG0</accession>
<evidence type="ECO:0000313" key="2">
    <source>
        <dbReference type="Proteomes" id="UP000229340"/>
    </source>
</evidence>
<dbReference type="RefSeq" id="WP_100271056.1">
    <property type="nucleotide sequence ID" value="NZ_CP024444.1"/>
</dbReference>
<protein>
    <submittedName>
        <fullName evidence="1">Uncharacterized protein</fullName>
    </submittedName>
</protein>
<organism evidence="1 2">
    <name type="scientific">Faucicola osloensis</name>
    <name type="common">Moraxella osloensis</name>
    <dbReference type="NCBI Taxonomy" id="34062"/>
    <lineage>
        <taxon>Bacteria</taxon>
        <taxon>Pseudomonadati</taxon>
        <taxon>Pseudomonadota</taxon>
        <taxon>Gammaproteobacteria</taxon>
        <taxon>Moraxellales</taxon>
        <taxon>Moraxellaceae</taxon>
        <taxon>Faucicola</taxon>
    </lineage>
</organism>
<dbReference type="AlphaFoldDB" id="A0A2D2LXG0"/>
<geneLocation type="plasmid" evidence="2">
    <name>pnp7-1</name>
</geneLocation>
<evidence type="ECO:0000313" key="1">
    <source>
        <dbReference type="EMBL" id="ATR79702.1"/>
    </source>
</evidence>
<dbReference type="Proteomes" id="UP000229340">
    <property type="component" value="Plasmid pNP7-1"/>
</dbReference>
<sequence>MTDNSGNRSSTTINAQIAKTWGAYHGISHIVDSNEYYKQLTKALRGHITTFLKGFDKSEIECLLMQDIERKIIEHERQKNKQPNLL</sequence>
<gene>
    <name evidence="1" type="ORF">NP7_10075</name>
</gene>
<dbReference type="EMBL" id="CP024444">
    <property type="protein sequence ID" value="ATR79702.1"/>
    <property type="molecule type" value="Genomic_DNA"/>
</dbReference>